<gene>
    <name evidence="1" type="ORF">ERS013200_00577</name>
</gene>
<evidence type="ECO:0000313" key="2">
    <source>
        <dbReference type="Proteomes" id="UP000041770"/>
    </source>
</evidence>
<proteinExistence type="predicted"/>
<organism evidence="1 2">
    <name type="scientific">Vibrio cholerae</name>
    <dbReference type="NCBI Taxonomy" id="666"/>
    <lineage>
        <taxon>Bacteria</taxon>
        <taxon>Pseudomonadati</taxon>
        <taxon>Pseudomonadota</taxon>
        <taxon>Gammaproteobacteria</taxon>
        <taxon>Vibrionales</taxon>
        <taxon>Vibrionaceae</taxon>
        <taxon>Vibrio</taxon>
    </lineage>
</organism>
<dbReference type="Proteomes" id="UP000041770">
    <property type="component" value="Unassembled WGS sequence"/>
</dbReference>
<accession>A0A655PCH1</accession>
<dbReference type="AlphaFoldDB" id="A0A655PCH1"/>
<dbReference type="EMBL" id="CWQY01000003">
    <property type="protein sequence ID" value="CSC11904.1"/>
    <property type="molecule type" value="Genomic_DNA"/>
</dbReference>
<protein>
    <submittedName>
        <fullName evidence="1">Uncharacterized protein</fullName>
    </submittedName>
</protein>
<reference evidence="1 2" key="1">
    <citation type="submission" date="2015-07" db="EMBL/GenBank/DDBJ databases">
        <authorList>
            <consortium name="Pathogen Informatics"/>
        </authorList>
    </citation>
    <scope>NUCLEOTIDE SEQUENCE [LARGE SCALE GENOMIC DNA]</scope>
    <source>
        <strain evidence="1 2">A316</strain>
    </source>
</reference>
<sequence length="47" mass="5489">MCSNRVTVRPFRIFTNMESKGFVVCRFPAFSDTRNHVTVSVLVYQTF</sequence>
<evidence type="ECO:0000313" key="1">
    <source>
        <dbReference type="EMBL" id="CSC11904.1"/>
    </source>
</evidence>
<name>A0A655PCH1_VIBCL</name>